<dbReference type="Proteomes" id="UP000256269">
    <property type="component" value="Unassembled WGS sequence"/>
</dbReference>
<dbReference type="Pfam" id="PF04185">
    <property type="entry name" value="Phosphoesterase"/>
    <property type="match status" value="1"/>
</dbReference>
<evidence type="ECO:0000313" key="5">
    <source>
        <dbReference type="Proteomes" id="UP000256269"/>
    </source>
</evidence>
<dbReference type="AlphaFoldDB" id="A0A3E0IBB5"/>
<dbReference type="InterPro" id="IPR007312">
    <property type="entry name" value="Phosphoesterase"/>
</dbReference>
<dbReference type="EMBL" id="QUNO01000001">
    <property type="protein sequence ID" value="REH55960.1"/>
    <property type="molecule type" value="Genomic_DNA"/>
</dbReference>
<dbReference type="OrthoDB" id="345880at2"/>
<proteinExistence type="predicted"/>
<dbReference type="RefSeq" id="WP_116172775.1">
    <property type="nucleotide sequence ID" value="NZ_CP144375.1"/>
</dbReference>
<comment type="caution">
    <text evidence="4">The sequence shown here is derived from an EMBL/GenBank/DDBJ whole genome shotgun (WGS) entry which is preliminary data.</text>
</comment>
<name>A0A3E0IBB5_9PSEU</name>
<dbReference type="InterPro" id="IPR017850">
    <property type="entry name" value="Alkaline_phosphatase_core_sf"/>
</dbReference>
<keyword evidence="1" id="KW-0378">Hydrolase</keyword>
<feature type="signal peptide" evidence="3">
    <location>
        <begin position="1"/>
        <end position="22"/>
    </location>
</feature>
<accession>A0A3E0IBB5</accession>
<dbReference type="GO" id="GO:0016788">
    <property type="term" value="F:hydrolase activity, acting on ester bonds"/>
    <property type="evidence" value="ECO:0007669"/>
    <property type="project" value="InterPro"/>
</dbReference>
<gene>
    <name evidence="4" type="ORF">BCF44_101988</name>
</gene>
<keyword evidence="3" id="KW-0732">Signal</keyword>
<reference evidence="4 5" key="1">
    <citation type="submission" date="2018-08" db="EMBL/GenBank/DDBJ databases">
        <title>Genomic Encyclopedia of Archaeal and Bacterial Type Strains, Phase II (KMG-II): from individual species to whole genera.</title>
        <authorList>
            <person name="Goeker M."/>
        </authorList>
    </citation>
    <scope>NUCLEOTIDE SEQUENCE [LARGE SCALE GENOMIC DNA]</scope>
    <source>
        <strain evidence="4 5">DSM 45791</strain>
    </source>
</reference>
<evidence type="ECO:0000256" key="3">
    <source>
        <dbReference type="SAM" id="SignalP"/>
    </source>
</evidence>
<dbReference type="PANTHER" id="PTHR31956">
    <property type="entry name" value="NON-SPECIFIC PHOSPHOLIPASE C4-RELATED"/>
    <property type="match status" value="1"/>
</dbReference>
<dbReference type="PANTHER" id="PTHR31956:SF8">
    <property type="entry name" value="ACID PHOSPHATASE PHOA (AFU_ORTHOLOGUE AFUA_1G03570)"/>
    <property type="match status" value="1"/>
</dbReference>
<evidence type="ECO:0000256" key="2">
    <source>
        <dbReference type="ARBA" id="ARBA00023026"/>
    </source>
</evidence>
<protein>
    <submittedName>
        <fullName evidence="4">Phosphoesterase family protein</fullName>
    </submittedName>
</protein>
<keyword evidence="5" id="KW-1185">Reference proteome</keyword>
<evidence type="ECO:0000313" key="4">
    <source>
        <dbReference type="EMBL" id="REH55960.1"/>
    </source>
</evidence>
<dbReference type="Gene3D" id="3.40.720.10">
    <property type="entry name" value="Alkaline Phosphatase, subunit A"/>
    <property type="match status" value="1"/>
</dbReference>
<feature type="chain" id="PRO_5017690860" evidence="3">
    <location>
        <begin position="23"/>
        <end position="578"/>
    </location>
</feature>
<organism evidence="4 5">
    <name type="scientific">Kutzneria buriramensis</name>
    <dbReference type="NCBI Taxonomy" id="1045776"/>
    <lineage>
        <taxon>Bacteria</taxon>
        <taxon>Bacillati</taxon>
        <taxon>Actinomycetota</taxon>
        <taxon>Actinomycetes</taxon>
        <taxon>Pseudonocardiales</taxon>
        <taxon>Pseudonocardiaceae</taxon>
        <taxon>Kutzneria</taxon>
    </lineage>
</organism>
<dbReference type="GO" id="GO:0009395">
    <property type="term" value="P:phospholipid catabolic process"/>
    <property type="evidence" value="ECO:0007669"/>
    <property type="project" value="TreeGrafter"/>
</dbReference>
<keyword evidence="2" id="KW-0843">Virulence</keyword>
<evidence type="ECO:0000256" key="1">
    <source>
        <dbReference type="ARBA" id="ARBA00022801"/>
    </source>
</evidence>
<sequence>MRRLGILLGCTALALMGAPAFAAAGSGNLLVGGDAEAGYCTNDWHAATTVPGWTVTSGSPDVICYTAGSFGHPTNPAPGKAFLAPGDQGDGTISQTVDVSSAAQAIDGGGVTYDLSGWLGGWTTYAGYASVSAQFLDGSAHQLGTAAQLPTVSESDRGGKTEFLARDTTGAVPAGTRSVLVQVRFVNSSGESGYADNLSLTLSTPVRQPVLAPPPSQVPGYDHVFTVMMENTNYSAVMGDPTDTPYLHSLMAQGTLMANYHAVYHPSDENYLAIAGGDTYATGATYFPNINDPNANLGDKLEAAGKSWKAYEQGMGTACNTTTQYDKYYEPDDAPFINYTNVSGNSARCQAHLFDTTQLTTDLASASTTPAFSWLAADDYYDGEASGNGSATSLKVQDGWLKQTLDPILHSPAWTTQRSLLIVTWDEDTTDADNQVATIVVGSQGTVPAGRVSNSRYDHYSTGRTIEAALGLPSITANDRYATPLNDAFTATTAGSTLTGGPSTFQYSTPAATVSDKNWIGIYPVGVQPGSQPSKTWQYAPGGSGSLTFSLSAGTYAAWYLYNDGYTPLAGPLQFTVS</sequence>